<evidence type="ECO:0000313" key="3">
    <source>
        <dbReference type="EMBL" id="ETO18600.1"/>
    </source>
</evidence>
<dbReference type="SUPFAM" id="SSF55979">
    <property type="entry name" value="DNA clamp"/>
    <property type="match status" value="1"/>
</dbReference>
<accession>X6MX49</accession>
<dbReference type="Proteomes" id="UP000023152">
    <property type="component" value="Unassembled WGS sequence"/>
</dbReference>
<organism evidence="3 4">
    <name type="scientific">Reticulomyxa filosa</name>
    <dbReference type="NCBI Taxonomy" id="46433"/>
    <lineage>
        <taxon>Eukaryota</taxon>
        <taxon>Sar</taxon>
        <taxon>Rhizaria</taxon>
        <taxon>Retaria</taxon>
        <taxon>Foraminifera</taxon>
        <taxon>Monothalamids</taxon>
        <taxon>Reticulomyxidae</taxon>
        <taxon>Reticulomyxa</taxon>
    </lineage>
</organism>
<sequence length="263" mass="30587">MEYLISQKKGFQDSLEHCTTKILLNFVCGTDAHKLDNEKLYSRNTLNEKLDAFHASFFVFFVQLKKVSFSDKARSDENKKKGGLKKKMNAPELECAIEEKNIKQFASIVQVLFVSLVCMSGLQLIFLILLFQWKKREQTKTTKMTKCLAKIGDAVCINSSPNCISFSTINENELAHLYVKFEDRFFHSYNYSQPRSSQNNSLRNNEEGSQGKTANHIRCKIKSKLLLSVFRVINNIRSFRALFFFFFFFGRVNKFLFWFCSAK</sequence>
<proteinExistence type="predicted"/>
<dbReference type="PANTHER" id="PTHR15237:SF0">
    <property type="entry name" value="CELL CYCLE CHECKPOINT CONTROL PROTEIN"/>
    <property type="match status" value="1"/>
</dbReference>
<dbReference type="GO" id="GO:0030896">
    <property type="term" value="C:checkpoint clamp complex"/>
    <property type="evidence" value="ECO:0007669"/>
    <property type="project" value="InterPro"/>
</dbReference>
<feature type="transmembrane region" description="Helical" evidence="2">
    <location>
        <begin position="108"/>
        <end position="131"/>
    </location>
</feature>
<keyword evidence="2" id="KW-1133">Transmembrane helix</keyword>
<protein>
    <submittedName>
        <fullName evidence="3">Uncharacterized protein</fullName>
    </submittedName>
</protein>
<dbReference type="GO" id="GO:0000076">
    <property type="term" value="P:DNA replication checkpoint signaling"/>
    <property type="evidence" value="ECO:0007669"/>
    <property type="project" value="TreeGrafter"/>
</dbReference>
<comment type="caution">
    <text evidence="3">The sequence shown here is derived from an EMBL/GenBank/DDBJ whole genome shotgun (WGS) entry which is preliminary data.</text>
</comment>
<keyword evidence="2" id="KW-0812">Transmembrane</keyword>
<dbReference type="Pfam" id="PF04139">
    <property type="entry name" value="Rad9"/>
    <property type="match status" value="1"/>
</dbReference>
<evidence type="ECO:0000256" key="1">
    <source>
        <dbReference type="SAM" id="MobiDB-lite"/>
    </source>
</evidence>
<dbReference type="InterPro" id="IPR007268">
    <property type="entry name" value="Rad9/Ddc1"/>
</dbReference>
<evidence type="ECO:0000313" key="4">
    <source>
        <dbReference type="Proteomes" id="UP000023152"/>
    </source>
</evidence>
<dbReference type="GO" id="GO:0006281">
    <property type="term" value="P:DNA repair"/>
    <property type="evidence" value="ECO:0007669"/>
    <property type="project" value="TreeGrafter"/>
</dbReference>
<dbReference type="Gene3D" id="3.70.10.10">
    <property type="match status" value="1"/>
</dbReference>
<dbReference type="GO" id="GO:0071479">
    <property type="term" value="P:cellular response to ionizing radiation"/>
    <property type="evidence" value="ECO:0007669"/>
    <property type="project" value="TreeGrafter"/>
</dbReference>
<keyword evidence="2" id="KW-0472">Membrane</keyword>
<keyword evidence="4" id="KW-1185">Reference proteome</keyword>
<dbReference type="AlphaFoldDB" id="X6MX49"/>
<feature type="region of interest" description="Disordered" evidence="1">
    <location>
        <begin position="192"/>
        <end position="213"/>
    </location>
</feature>
<name>X6MX49_RETFI</name>
<gene>
    <name evidence="3" type="ORF">RFI_18665</name>
</gene>
<dbReference type="GO" id="GO:0031573">
    <property type="term" value="P:mitotic intra-S DNA damage checkpoint signaling"/>
    <property type="evidence" value="ECO:0007669"/>
    <property type="project" value="TreeGrafter"/>
</dbReference>
<evidence type="ECO:0000256" key="2">
    <source>
        <dbReference type="SAM" id="Phobius"/>
    </source>
</evidence>
<dbReference type="EMBL" id="ASPP01014695">
    <property type="protein sequence ID" value="ETO18600.1"/>
    <property type="molecule type" value="Genomic_DNA"/>
</dbReference>
<reference evidence="3 4" key="1">
    <citation type="journal article" date="2013" name="Curr. Biol.">
        <title>The Genome of the Foraminiferan Reticulomyxa filosa.</title>
        <authorList>
            <person name="Glockner G."/>
            <person name="Hulsmann N."/>
            <person name="Schleicher M."/>
            <person name="Noegel A.A."/>
            <person name="Eichinger L."/>
            <person name="Gallinger C."/>
            <person name="Pawlowski J."/>
            <person name="Sierra R."/>
            <person name="Euteneuer U."/>
            <person name="Pillet L."/>
            <person name="Moustafa A."/>
            <person name="Platzer M."/>
            <person name="Groth M."/>
            <person name="Szafranski K."/>
            <person name="Schliwa M."/>
        </authorList>
    </citation>
    <scope>NUCLEOTIDE SEQUENCE [LARGE SCALE GENOMIC DNA]</scope>
</reference>
<dbReference type="PANTHER" id="PTHR15237">
    <property type="entry name" value="DNA REPAIR PROTEIN RAD9"/>
    <property type="match status" value="1"/>
</dbReference>
<dbReference type="InterPro" id="IPR046938">
    <property type="entry name" value="DNA_clamp_sf"/>
</dbReference>